<accession>A0A420XZK6</accession>
<organism evidence="1 2">
    <name type="scientific">Coniochaeta pulveracea</name>
    <dbReference type="NCBI Taxonomy" id="177199"/>
    <lineage>
        <taxon>Eukaryota</taxon>
        <taxon>Fungi</taxon>
        <taxon>Dikarya</taxon>
        <taxon>Ascomycota</taxon>
        <taxon>Pezizomycotina</taxon>
        <taxon>Sordariomycetes</taxon>
        <taxon>Sordariomycetidae</taxon>
        <taxon>Coniochaetales</taxon>
        <taxon>Coniochaetaceae</taxon>
        <taxon>Coniochaeta</taxon>
    </lineage>
</organism>
<evidence type="ECO:0000313" key="2">
    <source>
        <dbReference type="Proteomes" id="UP000275385"/>
    </source>
</evidence>
<gene>
    <name evidence="1" type="ORF">DL546_003394</name>
</gene>
<dbReference type="AlphaFoldDB" id="A0A420XZK6"/>
<protein>
    <submittedName>
        <fullName evidence="1">Uncharacterized protein</fullName>
    </submittedName>
</protein>
<sequence length="98" mass="10684">MTTARGFSNREIQLYEVVYAEDKGAPKAIIRLGNFGRSILGNICPYACNIPNIVSGDDRAVAHQFGCVASRTPTWHEIAPMGRLLRPTDCTCIAFPAS</sequence>
<reference evidence="1 2" key="1">
    <citation type="submission" date="2018-08" db="EMBL/GenBank/DDBJ databases">
        <title>Draft genome of the lignicolous fungus Coniochaeta pulveracea.</title>
        <authorList>
            <person name="Borstlap C.J."/>
            <person name="De Witt R.N."/>
            <person name="Botha A."/>
            <person name="Volschenk H."/>
        </authorList>
    </citation>
    <scope>NUCLEOTIDE SEQUENCE [LARGE SCALE GENOMIC DNA]</scope>
    <source>
        <strain evidence="1 2">CAB683</strain>
    </source>
</reference>
<name>A0A420XZK6_9PEZI</name>
<proteinExistence type="predicted"/>
<evidence type="ECO:0000313" key="1">
    <source>
        <dbReference type="EMBL" id="RKU40939.1"/>
    </source>
</evidence>
<dbReference type="EMBL" id="QVQW01000087">
    <property type="protein sequence ID" value="RKU40939.1"/>
    <property type="molecule type" value="Genomic_DNA"/>
</dbReference>
<dbReference type="Proteomes" id="UP000275385">
    <property type="component" value="Unassembled WGS sequence"/>
</dbReference>
<keyword evidence="2" id="KW-1185">Reference proteome</keyword>
<comment type="caution">
    <text evidence="1">The sequence shown here is derived from an EMBL/GenBank/DDBJ whole genome shotgun (WGS) entry which is preliminary data.</text>
</comment>